<dbReference type="PROSITE" id="PS50977">
    <property type="entry name" value="HTH_TETR_2"/>
    <property type="match status" value="1"/>
</dbReference>
<dbReference type="Pfam" id="PF00440">
    <property type="entry name" value="TetR_N"/>
    <property type="match status" value="1"/>
</dbReference>
<dbReference type="EMBL" id="AEJB01000231">
    <property type="protein sequence ID" value="ELP68115.1"/>
    <property type="molecule type" value="Genomic_DNA"/>
</dbReference>
<evidence type="ECO:0000256" key="1">
    <source>
        <dbReference type="ARBA" id="ARBA00023125"/>
    </source>
</evidence>
<dbReference type="RefSeq" id="WP_006376735.1">
    <property type="nucleotide sequence ID" value="NZ_AEJB01000231.1"/>
</dbReference>
<dbReference type="Gene3D" id="1.10.357.10">
    <property type="entry name" value="Tetracycline Repressor, domain 2"/>
    <property type="match status" value="1"/>
</dbReference>
<accession>L7FBU2</accession>
<dbReference type="InterPro" id="IPR050109">
    <property type="entry name" value="HTH-type_TetR-like_transc_reg"/>
</dbReference>
<proteinExistence type="predicted"/>
<protein>
    <submittedName>
        <fullName evidence="4">Transcriptional regulator, TetR family</fullName>
    </submittedName>
</protein>
<feature type="DNA-binding region" description="H-T-H motif" evidence="2">
    <location>
        <begin position="35"/>
        <end position="54"/>
    </location>
</feature>
<dbReference type="InterPro" id="IPR009057">
    <property type="entry name" value="Homeodomain-like_sf"/>
</dbReference>
<comment type="caution">
    <text evidence="4">The sequence shown here is derived from an EMBL/GenBank/DDBJ whole genome shotgun (WGS) entry which is preliminary data.</text>
</comment>
<name>L7FBU2_STRT8</name>
<dbReference type="SUPFAM" id="SSF46689">
    <property type="entry name" value="Homeodomain-like"/>
    <property type="match status" value="1"/>
</dbReference>
<dbReference type="GeneID" id="97400160"/>
<dbReference type="Proteomes" id="UP000010931">
    <property type="component" value="Unassembled WGS sequence"/>
</dbReference>
<evidence type="ECO:0000313" key="4">
    <source>
        <dbReference type="EMBL" id="ELP68115.1"/>
    </source>
</evidence>
<feature type="domain" description="HTH tetR-type" evidence="3">
    <location>
        <begin position="12"/>
        <end position="72"/>
    </location>
</feature>
<reference evidence="4 5" key="1">
    <citation type="journal article" date="2011" name="Plasmid">
        <title>Streptomyces turgidiscabies Car8 contains a modular pathogenicity island that shares virulence genes with other actinobacterial plant pathogens.</title>
        <authorList>
            <person name="Huguet-Tapia J.C."/>
            <person name="Badger J.H."/>
            <person name="Loria R."/>
            <person name="Pettis G.S."/>
        </authorList>
    </citation>
    <scope>NUCLEOTIDE SEQUENCE [LARGE SCALE GENOMIC DNA]</scope>
    <source>
        <strain evidence="4 5">Car8</strain>
    </source>
</reference>
<dbReference type="STRING" id="85558.T45_06042"/>
<dbReference type="PANTHER" id="PTHR30055:SF146">
    <property type="entry name" value="HTH-TYPE TRANSCRIPTIONAL DUAL REGULATOR CECR"/>
    <property type="match status" value="1"/>
</dbReference>
<sequence>MSRPVAVRKPASERRAEILRAADAEFAANGLAGTRLEAIAARVGVSHPRIVQMFGSKRSLFLDVTHAAFDRIEVAFTDAEPTLTGLGDAYRRLLQREPTIGLVMLQGYAAAADEPVRDAVRERQLRLQEAITRLTGADAMQVRTFFATGLVFTVSTLLELPDHRADAEWGAWLLRLAAPPDVRGRDRDRDSHSDSDSSD</sequence>
<evidence type="ECO:0000256" key="2">
    <source>
        <dbReference type="PROSITE-ProRule" id="PRU00335"/>
    </source>
</evidence>
<dbReference type="AlphaFoldDB" id="L7FBU2"/>
<evidence type="ECO:0000259" key="3">
    <source>
        <dbReference type="PROSITE" id="PS50977"/>
    </source>
</evidence>
<dbReference type="GO" id="GO:0000976">
    <property type="term" value="F:transcription cis-regulatory region binding"/>
    <property type="evidence" value="ECO:0007669"/>
    <property type="project" value="TreeGrafter"/>
</dbReference>
<evidence type="ECO:0000313" key="5">
    <source>
        <dbReference type="Proteomes" id="UP000010931"/>
    </source>
</evidence>
<organism evidence="4 5">
    <name type="scientific">Streptomyces turgidiscabies (strain Car8)</name>
    <dbReference type="NCBI Taxonomy" id="698760"/>
    <lineage>
        <taxon>Bacteria</taxon>
        <taxon>Bacillati</taxon>
        <taxon>Actinomycetota</taxon>
        <taxon>Actinomycetes</taxon>
        <taxon>Kitasatosporales</taxon>
        <taxon>Streptomycetaceae</taxon>
        <taxon>Streptomyces</taxon>
    </lineage>
</organism>
<keyword evidence="1 2" id="KW-0238">DNA-binding</keyword>
<dbReference type="PANTHER" id="PTHR30055">
    <property type="entry name" value="HTH-TYPE TRANSCRIPTIONAL REGULATOR RUTR"/>
    <property type="match status" value="1"/>
</dbReference>
<gene>
    <name evidence="4" type="ORF">STRTUCAR8_06036</name>
</gene>
<dbReference type="GO" id="GO:0003700">
    <property type="term" value="F:DNA-binding transcription factor activity"/>
    <property type="evidence" value="ECO:0007669"/>
    <property type="project" value="TreeGrafter"/>
</dbReference>
<dbReference type="InterPro" id="IPR001647">
    <property type="entry name" value="HTH_TetR"/>
</dbReference>
<keyword evidence="5" id="KW-1185">Reference proteome</keyword>
<dbReference type="PATRIC" id="fig|698760.3.peg.3175"/>